<dbReference type="AlphaFoldDB" id="A0A5E4RA80"/>
<protein>
    <submittedName>
        <fullName evidence="2">Uncharacterized protein</fullName>
    </submittedName>
</protein>
<sequence length="155" mass="17492">MRDRIRNEEILLEWRPHTGRHGRSGSKLLEWPPRTGGRSVGRSTTRWTDDLVKIAGIRWMRAAQDRSSWRSLGEAFVQQWIRPSSPTIRGLHDHHCNADQTVGSARIPASSASTDSAVHSMAMDRAILGVSLPDRIRNEEIRDPRTGRCSWTSSG</sequence>
<reference evidence="2 3" key="1">
    <citation type="submission" date="2017-07" db="EMBL/GenBank/DDBJ databases">
        <authorList>
            <person name="Talla V."/>
            <person name="Backstrom N."/>
        </authorList>
    </citation>
    <scope>NUCLEOTIDE SEQUENCE [LARGE SCALE GENOMIC DNA]</scope>
</reference>
<accession>A0A5E4RA80</accession>
<keyword evidence="3" id="KW-1185">Reference proteome</keyword>
<dbReference type="EMBL" id="FZQP02007080">
    <property type="protein sequence ID" value="VVD06135.1"/>
    <property type="molecule type" value="Genomic_DNA"/>
</dbReference>
<evidence type="ECO:0000313" key="2">
    <source>
        <dbReference type="EMBL" id="VVD06135.1"/>
    </source>
</evidence>
<evidence type="ECO:0000313" key="3">
    <source>
        <dbReference type="Proteomes" id="UP000324832"/>
    </source>
</evidence>
<organism evidence="2 3">
    <name type="scientific">Leptidea sinapis</name>
    <dbReference type="NCBI Taxonomy" id="189913"/>
    <lineage>
        <taxon>Eukaryota</taxon>
        <taxon>Metazoa</taxon>
        <taxon>Ecdysozoa</taxon>
        <taxon>Arthropoda</taxon>
        <taxon>Hexapoda</taxon>
        <taxon>Insecta</taxon>
        <taxon>Pterygota</taxon>
        <taxon>Neoptera</taxon>
        <taxon>Endopterygota</taxon>
        <taxon>Lepidoptera</taxon>
        <taxon>Glossata</taxon>
        <taxon>Ditrysia</taxon>
        <taxon>Papilionoidea</taxon>
        <taxon>Pieridae</taxon>
        <taxon>Dismorphiinae</taxon>
        <taxon>Leptidea</taxon>
    </lineage>
</organism>
<proteinExistence type="predicted"/>
<name>A0A5E4RA80_9NEOP</name>
<evidence type="ECO:0000256" key="1">
    <source>
        <dbReference type="SAM" id="MobiDB-lite"/>
    </source>
</evidence>
<gene>
    <name evidence="2" type="ORF">LSINAPIS_LOCUS15548</name>
</gene>
<dbReference type="Proteomes" id="UP000324832">
    <property type="component" value="Unassembled WGS sequence"/>
</dbReference>
<feature type="region of interest" description="Disordered" evidence="1">
    <location>
        <begin position="20"/>
        <end position="43"/>
    </location>
</feature>